<dbReference type="Proteomes" id="UP000092993">
    <property type="component" value="Unassembled WGS sequence"/>
</dbReference>
<keyword evidence="1" id="KW-0472">Membrane</keyword>
<protein>
    <recommendedName>
        <fullName evidence="4">Complex I-B15</fullName>
    </recommendedName>
</protein>
<dbReference type="EMBL" id="LUGG01000004">
    <property type="protein sequence ID" value="OBZ75068.1"/>
    <property type="molecule type" value="Genomic_DNA"/>
</dbReference>
<evidence type="ECO:0000313" key="3">
    <source>
        <dbReference type="Proteomes" id="UP000092993"/>
    </source>
</evidence>
<keyword evidence="3" id="KW-1185">Reference proteome</keyword>
<evidence type="ECO:0000313" key="2">
    <source>
        <dbReference type="EMBL" id="OBZ75068.1"/>
    </source>
</evidence>
<dbReference type="AlphaFoldDB" id="A0A1C7ME15"/>
<dbReference type="PANTHER" id="PTHR39476">
    <property type="entry name" value="NADH:UBIQUINONE OXIDOREDUCTASE 6.6KD SUBUNIT"/>
    <property type="match status" value="1"/>
</dbReference>
<organism evidence="2 3">
    <name type="scientific">Grifola frondosa</name>
    <name type="common">Maitake</name>
    <name type="synonym">Polyporus frondosus</name>
    <dbReference type="NCBI Taxonomy" id="5627"/>
    <lineage>
        <taxon>Eukaryota</taxon>
        <taxon>Fungi</taxon>
        <taxon>Dikarya</taxon>
        <taxon>Basidiomycota</taxon>
        <taxon>Agaricomycotina</taxon>
        <taxon>Agaricomycetes</taxon>
        <taxon>Polyporales</taxon>
        <taxon>Grifolaceae</taxon>
        <taxon>Grifola</taxon>
    </lineage>
</organism>
<proteinExistence type="predicted"/>
<dbReference type="STRING" id="5627.A0A1C7ME15"/>
<dbReference type="OMA" id="WTPSNIR"/>
<evidence type="ECO:0000256" key="1">
    <source>
        <dbReference type="SAM" id="Phobius"/>
    </source>
</evidence>
<evidence type="ECO:0008006" key="4">
    <source>
        <dbReference type="Google" id="ProtNLM"/>
    </source>
</evidence>
<keyword evidence="1" id="KW-1133">Transmembrane helix</keyword>
<accession>A0A1C7ME15</accession>
<dbReference type="OrthoDB" id="15108at2759"/>
<keyword evidence="1" id="KW-0812">Transmembrane</keyword>
<reference evidence="2 3" key="1">
    <citation type="submission" date="2016-03" db="EMBL/GenBank/DDBJ databases">
        <title>Whole genome sequencing of Grifola frondosa 9006-11.</title>
        <authorList>
            <person name="Min B."/>
            <person name="Park H."/>
            <person name="Kim J.-G."/>
            <person name="Cho H."/>
            <person name="Oh Y.-L."/>
            <person name="Kong W.-S."/>
            <person name="Choi I.-G."/>
        </authorList>
    </citation>
    <scope>NUCLEOTIDE SEQUENCE [LARGE SCALE GENOMIC DNA]</scope>
    <source>
        <strain evidence="2 3">9006-11</strain>
    </source>
</reference>
<gene>
    <name evidence="2" type="ORF">A0H81_04711</name>
</gene>
<sequence>MAGGYMKHDAGIDRWNTMREDMYKHFRFTPRTVWQSIIGLVVFPGAVYYISLKTDSKWSWAGKLKGQPLARIPSVSESSD</sequence>
<feature type="transmembrane region" description="Helical" evidence="1">
    <location>
        <begin position="32"/>
        <end position="50"/>
    </location>
</feature>
<dbReference type="PANTHER" id="PTHR39476:SF1">
    <property type="entry name" value="NADH DEHYDROGENASE [UBIQUINONE] 1 BETA SUBCOMPLEX SUBUNIT 4"/>
    <property type="match status" value="1"/>
</dbReference>
<comment type="caution">
    <text evidence="2">The sequence shown here is derived from an EMBL/GenBank/DDBJ whole genome shotgun (WGS) entry which is preliminary data.</text>
</comment>
<name>A0A1C7ME15_GRIFR</name>